<keyword evidence="2" id="KW-1185">Reference proteome</keyword>
<keyword evidence="1" id="KW-0418">Kinase</keyword>
<keyword evidence="1" id="KW-0808">Transferase</keyword>
<dbReference type="Proteomes" id="UP000305401">
    <property type="component" value="Unassembled WGS sequence"/>
</dbReference>
<gene>
    <name evidence="1" type="ORF">E5990_03640</name>
</gene>
<evidence type="ECO:0000313" key="2">
    <source>
        <dbReference type="Proteomes" id="UP000305401"/>
    </source>
</evidence>
<dbReference type="EMBL" id="SSTG01000026">
    <property type="protein sequence ID" value="THG54226.1"/>
    <property type="molecule type" value="Genomic_DNA"/>
</dbReference>
<dbReference type="EC" id="2.7.1.71" evidence="1"/>
<comment type="caution">
    <text evidence="1">The sequence shown here is derived from an EMBL/GenBank/DDBJ whole genome shotgun (WGS) entry which is preliminary data.</text>
</comment>
<accession>A0AC61S6Y0</accession>
<protein>
    <submittedName>
        <fullName evidence="1">Shikimate kinase</fullName>
        <ecNumber evidence="1">2.7.1.71</ecNumber>
    </submittedName>
</protein>
<organism evidence="1 2">
    <name type="scientific">Muribaculum caecicola</name>
    <dbReference type="NCBI Taxonomy" id="3038144"/>
    <lineage>
        <taxon>Bacteria</taxon>
        <taxon>Pseudomonadati</taxon>
        <taxon>Bacteroidota</taxon>
        <taxon>Bacteroidia</taxon>
        <taxon>Bacteroidales</taxon>
        <taxon>Muribaculaceae</taxon>
        <taxon>Muribaculum</taxon>
    </lineage>
</organism>
<name>A0AC61S6Y0_9BACT</name>
<reference evidence="1" key="1">
    <citation type="submission" date="2019-04" db="EMBL/GenBank/DDBJ databases">
        <title>Microbes associate with the intestines of laboratory mice.</title>
        <authorList>
            <person name="Navarre W."/>
            <person name="Wong E."/>
            <person name="Huang K.C."/>
            <person name="Tropini C."/>
            <person name="Ng K."/>
            <person name="Yu B."/>
        </authorList>
    </citation>
    <scope>NUCLEOTIDE SEQUENCE</scope>
    <source>
        <strain evidence="1">NM86_A22</strain>
    </source>
</reference>
<sequence length="182" mass="20447">MQPIFLIGYMGCGKSTLGRAVSALTGMRFIDLDSYIESRYGMAITEIFSAYGEDGFRQREHEMLVEVSSFSDVLVACGGGTPCFGDNIGLMNRCGLTVFLEAGVARLHQRLMQGRHKRPLIVGMDSAQLLSFICESLKKREPFYSQASIRFKSDLLDCEADKETTARRFINEVIENCNLYRK</sequence>
<evidence type="ECO:0000313" key="1">
    <source>
        <dbReference type="EMBL" id="THG54226.1"/>
    </source>
</evidence>
<proteinExistence type="predicted"/>